<evidence type="ECO:0000313" key="6">
    <source>
        <dbReference type="EMBL" id="QSE98053.1"/>
    </source>
</evidence>
<comment type="catalytic activity">
    <reaction evidence="3 4">
        <text>[thioredoxin]-disulfide + L-methionine + H2O = L-methionine (S)-S-oxide + [thioredoxin]-dithiol</text>
        <dbReference type="Rhea" id="RHEA:19993"/>
        <dbReference type="Rhea" id="RHEA-COMP:10698"/>
        <dbReference type="Rhea" id="RHEA-COMP:10700"/>
        <dbReference type="ChEBI" id="CHEBI:15377"/>
        <dbReference type="ChEBI" id="CHEBI:29950"/>
        <dbReference type="ChEBI" id="CHEBI:50058"/>
        <dbReference type="ChEBI" id="CHEBI:57844"/>
        <dbReference type="ChEBI" id="CHEBI:58772"/>
        <dbReference type="EC" id="1.8.4.11"/>
    </reaction>
</comment>
<evidence type="ECO:0000256" key="2">
    <source>
        <dbReference type="ARBA" id="ARBA00047806"/>
    </source>
</evidence>
<feature type="active site" evidence="4">
    <location>
        <position position="48"/>
    </location>
</feature>
<comment type="catalytic activity">
    <reaction evidence="2 4">
        <text>L-methionyl-[protein] + [thioredoxin]-disulfide + H2O = L-methionyl-(S)-S-oxide-[protein] + [thioredoxin]-dithiol</text>
        <dbReference type="Rhea" id="RHEA:14217"/>
        <dbReference type="Rhea" id="RHEA-COMP:10698"/>
        <dbReference type="Rhea" id="RHEA-COMP:10700"/>
        <dbReference type="Rhea" id="RHEA-COMP:12313"/>
        <dbReference type="Rhea" id="RHEA-COMP:12315"/>
        <dbReference type="ChEBI" id="CHEBI:15377"/>
        <dbReference type="ChEBI" id="CHEBI:16044"/>
        <dbReference type="ChEBI" id="CHEBI:29950"/>
        <dbReference type="ChEBI" id="CHEBI:44120"/>
        <dbReference type="ChEBI" id="CHEBI:50058"/>
        <dbReference type="EC" id="1.8.4.11"/>
    </reaction>
</comment>
<dbReference type="NCBIfam" id="TIGR00401">
    <property type="entry name" value="msrA"/>
    <property type="match status" value="1"/>
</dbReference>
<accession>A0A974WGG1</accession>
<dbReference type="Proteomes" id="UP000662783">
    <property type="component" value="Chromosome"/>
</dbReference>
<evidence type="ECO:0000256" key="1">
    <source>
        <dbReference type="ARBA" id="ARBA00023002"/>
    </source>
</evidence>
<comment type="function">
    <text evidence="4">Has an important function as a repair enzyme for proteins that have been inactivated by oxidation. Catalyzes the reversible oxidation-reduction of methionine sulfoxide in proteins to methionine.</text>
</comment>
<evidence type="ECO:0000256" key="3">
    <source>
        <dbReference type="ARBA" id="ARBA00048782"/>
    </source>
</evidence>
<dbReference type="PANTHER" id="PTHR43774">
    <property type="entry name" value="PEPTIDE METHIONINE SULFOXIDE REDUCTASE"/>
    <property type="match status" value="1"/>
</dbReference>
<dbReference type="EMBL" id="CP070608">
    <property type="protein sequence ID" value="QSE98053.1"/>
    <property type="molecule type" value="Genomic_DNA"/>
</dbReference>
<dbReference type="EC" id="1.8.4.11" evidence="4"/>
<dbReference type="SUPFAM" id="SSF55068">
    <property type="entry name" value="Peptide methionine sulfoxide reductase"/>
    <property type="match status" value="1"/>
</dbReference>
<evidence type="ECO:0000256" key="4">
    <source>
        <dbReference type="HAMAP-Rule" id="MF_01401"/>
    </source>
</evidence>
<dbReference type="AlphaFoldDB" id="A0A974WGG1"/>
<evidence type="ECO:0000313" key="7">
    <source>
        <dbReference type="Proteomes" id="UP000662783"/>
    </source>
</evidence>
<dbReference type="GO" id="GO:0008113">
    <property type="term" value="F:peptide-methionine (S)-S-oxide reductase activity"/>
    <property type="evidence" value="ECO:0007669"/>
    <property type="project" value="UniProtKB-UniRule"/>
</dbReference>
<dbReference type="HAMAP" id="MF_01401">
    <property type="entry name" value="MsrA"/>
    <property type="match status" value="1"/>
</dbReference>
<sequence length="217" mass="25243">MLKLPSILLISILMVCCAAKKDEQKTEKSSITHEQRARLDTAYFASGCFWCTEAVFERVKGVVDVVSGYAGGDRPNPTYQQVSAGITNYAEAVRIAYDPEVVSYKQLIEFFYASHDPTQLNRQGPDVGKQYRSEIYFQNDEEKKLAEARKEYLDQSGKYDSKVVTLITPYTNFYEAEDYHQNYYELHPNQPYVYSVSRPKVEKFMKEYKEFLKEDYK</sequence>
<dbReference type="Pfam" id="PF01625">
    <property type="entry name" value="PMSR"/>
    <property type="match status" value="1"/>
</dbReference>
<dbReference type="Gene3D" id="3.30.1060.10">
    <property type="entry name" value="Peptide methionine sulphoxide reductase MsrA"/>
    <property type="match status" value="1"/>
</dbReference>
<dbReference type="PANTHER" id="PTHR43774:SF1">
    <property type="entry name" value="PEPTIDE METHIONINE SULFOXIDE REDUCTASE MSRA 2"/>
    <property type="match status" value="1"/>
</dbReference>
<name>A0A974WGG1_9BACT</name>
<keyword evidence="1 4" id="KW-0560">Oxidoreductase</keyword>
<dbReference type="KEGG" id="fuv:JR347_02940"/>
<feature type="domain" description="Peptide methionine sulphoxide reductase MsrA" evidence="5">
    <location>
        <begin position="41"/>
        <end position="192"/>
    </location>
</feature>
<dbReference type="RefSeq" id="WP_205722561.1">
    <property type="nucleotide sequence ID" value="NZ_CP070608.1"/>
</dbReference>
<keyword evidence="7" id="KW-1185">Reference proteome</keyword>
<dbReference type="InterPro" id="IPR002569">
    <property type="entry name" value="Met_Sox_Rdtase_MsrA_dom"/>
</dbReference>
<organism evidence="6 7">
    <name type="scientific">Fulvivirga lutea</name>
    <dbReference type="NCBI Taxonomy" id="2810512"/>
    <lineage>
        <taxon>Bacteria</taxon>
        <taxon>Pseudomonadati</taxon>
        <taxon>Bacteroidota</taxon>
        <taxon>Cytophagia</taxon>
        <taxon>Cytophagales</taxon>
        <taxon>Fulvivirgaceae</taxon>
        <taxon>Fulvivirga</taxon>
    </lineage>
</organism>
<comment type="similarity">
    <text evidence="4">Belongs to the MsrA Met sulfoxide reductase family.</text>
</comment>
<protein>
    <recommendedName>
        <fullName evidence="4">Peptide methionine sulfoxide reductase MsrA</fullName>
        <shortName evidence="4">Protein-methionine-S-oxide reductase</shortName>
        <ecNumber evidence="4">1.8.4.11</ecNumber>
    </recommendedName>
    <alternativeName>
        <fullName evidence="4">Peptide-methionine (S)-S-oxide reductase</fullName>
        <shortName evidence="4">Peptide Met(O) reductase</shortName>
    </alternativeName>
</protein>
<proteinExistence type="inferred from homology"/>
<reference evidence="6" key="1">
    <citation type="submission" date="2021-02" db="EMBL/GenBank/DDBJ databases">
        <title>Fulvivirga sp. S481 isolated from sea water.</title>
        <authorList>
            <person name="Bae S.S."/>
            <person name="Baek K."/>
        </authorList>
    </citation>
    <scope>NUCLEOTIDE SEQUENCE</scope>
    <source>
        <strain evidence="6">S481</strain>
    </source>
</reference>
<gene>
    <name evidence="4 6" type="primary">msrA</name>
    <name evidence="6" type="ORF">JR347_02940</name>
</gene>
<dbReference type="InterPro" id="IPR036509">
    <property type="entry name" value="Met_Sox_Rdtase_MsrA_sf"/>
</dbReference>
<evidence type="ECO:0000259" key="5">
    <source>
        <dbReference type="Pfam" id="PF01625"/>
    </source>
</evidence>